<dbReference type="PROSITE" id="PS50075">
    <property type="entry name" value="CARRIER"/>
    <property type="match status" value="1"/>
</dbReference>
<dbReference type="InterPro" id="IPR000873">
    <property type="entry name" value="AMP-dep_synth/lig_dom"/>
</dbReference>
<keyword evidence="2" id="KW-0596">Phosphopantetheine</keyword>
<dbReference type="InterPro" id="IPR036736">
    <property type="entry name" value="ACP-like_sf"/>
</dbReference>
<dbReference type="InterPro" id="IPR036291">
    <property type="entry name" value="NAD(P)-bd_dom_sf"/>
</dbReference>
<dbReference type="InterPro" id="IPR009081">
    <property type="entry name" value="PP-bd_ACP"/>
</dbReference>
<dbReference type="Proteomes" id="UP001595823">
    <property type="component" value="Unassembled WGS sequence"/>
</dbReference>
<dbReference type="RefSeq" id="WP_380620061.1">
    <property type="nucleotide sequence ID" value="NZ_JBHSDK010000013.1"/>
</dbReference>
<comment type="caution">
    <text evidence="6">The sequence shown here is derived from an EMBL/GenBank/DDBJ whole genome shotgun (WGS) entry which is preliminary data.</text>
</comment>
<evidence type="ECO:0000256" key="1">
    <source>
        <dbReference type="ARBA" id="ARBA00001957"/>
    </source>
</evidence>
<dbReference type="InterPro" id="IPR025110">
    <property type="entry name" value="AMP-bd_C"/>
</dbReference>
<reference evidence="7" key="1">
    <citation type="journal article" date="2019" name="Int. J. Syst. Evol. Microbiol.">
        <title>The Global Catalogue of Microorganisms (GCM) 10K type strain sequencing project: providing services to taxonomists for standard genome sequencing and annotation.</title>
        <authorList>
            <consortium name="The Broad Institute Genomics Platform"/>
            <consortium name="The Broad Institute Genome Sequencing Center for Infectious Disease"/>
            <person name="Wu L."/>
            <person name="Ma J."/>
        </authorList>
    </citation>
    <scope>NUCLEOTIDE SEQUENCE [LARGE SCALE GENOMIC DNA]</scope>
    <source>
        <strain evidence="7">IBRC-M 10908</strain>
    </source>
</reference>
<comment type="cofactor">
    <cofactor evidence="1">
        <name>pantetheine 4'-phosphate</name>
        <dbReference type="ChEBI" id="CHEBI:47942"/>
    </cofactor>
</comment>
<feature type="domain" description="Carrier" evidence="5">
    <location>
        <begin position="883"/>
        <end position="958"/>
    </location>
</feature>
<dbReference type="PANTHER" id="PTHR45527">
    <property type="entry name" value="NONRIBOSOMAL PEPTIDE SYNTHETASE"/>
    <property type="match status" value="1"/>
</dbReference>
<dbReference type="InterPro" id="IPR020806">
    <property type="entry name" value="PKS_PP-bd"/>
</dbReference>
<dbReference type="Pfam" id="PF13193">
    <property type="entry name" value="AMP-binding_C"/>
    <property type="match status" value="1"/>
</dbReference>
<dbReference type="PROSITE" id="PS00455">
    <property type="entry name" value="AMP_BINDING"/>
    <property type="match status" value="1"/>
</dbReference>
<evidence type="ECO:0000256" key="3">
    <source>
        <dbReference type="ARBA" id="ARBA00022553"/>
    </source>
</evidence>
<evidence type="ECO:0000256" key="2">
    <source>
        <dbReference type="ARBA" id="ARBA00022450"/>
    </source>
</evidence>
<dbReference type="InterPro" id="IPR023213">
    <property type="entry name" value="CAT-like_dom_sf"/>
</dbReference>
<dbReference type="CDD" id="cd05930">
    <property type="entry name" value="A_NRPS"/>
    <property type="match status" value="1"/>
</dbReference>
<evidence type="ECO:0000259" key="5">
    <source>
        <dbReference type="PROSITE" id="PS50075"/>
    </source>
</evidence>
<evidence type="ECO:0000256" key="4">
    <source>
        <dbReference type="ARBA" id="ARBA00022598"/>
    </source>
</evidence>
<dbReference type="Gene3D" id="3.30.559.30">
    <property type="entry name" value="Nonribosomal peptide synthetase, condensation domain"/>
    <property type="match status" value="1"/>
</dbReference>
<protein>
    <submittedName>
        <fullName evidence="6">AMP-binding protein</fullName>
    </submittedName>
</protein>
<name>A0ABV8TX53_9ACTN</name>
<dbReference type="InterPro" id="IPR042099">
    <property type="entry name" value="ANL_N_sf"/>
</dbReference>
<keyword evidence="4" id="KW-0436">Ligase</keyword>
<sequence length="1303" mass="140299">MSADTDPNPMPPLATAAEGIYTGQQLNPGYNGYWTGEAIELTGEVDVPRLVRAVADTLTAAETLHTVCVDRDGEPAMSLEHRRDFTPDVVDLSDHEDPAAAAFTAMAQLRDEPADLHTGPLFTSAVYTAPGRAWWYVQSHHLTADGYSYTLLYRQAAARYNGEYGPDTAFGSLHAVLAEDRAYARGPQRDADREFWSELLRGHDARGLSDRTAPPHNGQLRLTVPLPGTALEKAGRARWPHRLMAGTAAVLHRERGVTRPVLGVPVSNRRGPALKNTPSMTMNMIPVPVAVTAGATVDDLANDIAATLARTRPHRRYRYEWMRRDLGLSPVNDRLFSPLVNVMPFAVPPAFHGCETRSRHITTGPVDDVSVTARSPREVILEANPRNHTDDDLAAMGEAITKALAETPRTVGRWTALPHSEPAPAPPLSRRLDELADTRPDRVAVQEGDHTLTYTALRDEAEGLAGTLIDRGVGTGDIVALRMPRGIDAVLTMLAVHYAGAAYLPLDPCAAPDRTETILEEAKPALVLTEKPAPSSRRRRDPGPTAYVVYTSGSTGRPKGVRVPQNARDYFLRAAVDRYGLTAEDRVLQFAPLQFDTHVEEVFGTLAAGACLVIRDESATESLGRFAESLNEQGITILDLPTAYWHEFAHAVAAGRLTCPPALRTVVIGGEAVSEARVRQWHDAVGTDVRLINTYGPTEATVVCLAADLTPGDEVTLGEPLRGVRAAVGPGGELYLAGPGLASGYVSPTERFTTDVRGEAWYPTGDLVRIGADGRVSYAGRKDDEVKISGHRIQPREVEAVLLSHRDVVEAAVVVSRTGARKSLTAYVSGTADPEDLRSHVEDRLPAPARPRLLAVEGALPRTPNGKIDHKALRSPADEAAAVPRNAMEEAVAAVFEEVLERPLPDLHADFFHCGGTSLLAVAVEVRLSERLERDVTASDVLHHPTIAGLAAHLDGRGPEPESAVDDDVAWNPPPVAERSAGEAITVTGGTGYVGSWILARLLAATDRRIHCLGRGSEERLHDAVLKAGAKRSSLDRLHFERCDLTDPSSVASPGVERCVVDSAAVVNSAAEVSLGRGYGSLRVVNTVAVEGLLNVAMRSGTPFHQVSTIAVGTGRTIPEDYMSRPQGAAGGYQLSKWAAEELVRKAGERGLPTGVHRLGRVVAPDGTEFHNPGDLLTQVLTVGRAMAALPDLRIDEPWIAVDAAAEAISRAAVEGIAGVWNVVDDDRVDLSKFLREKSIEWDVAFVPMKEWTSLLRGSPVRGAAELAGYFATVEFAGDLYPSIQNSGHRGNSIRWEESGREA</sequence>
<organism evidence="6 7">
    <name type="scientific">Salininema proteolyticum</name>
    <dbReference type="NCBI Taxonomy" id="1607685"/>
    <lineage>
        <taxon>Bacteria</taxon>
        <taxon>Bacillati</taxon>
        <taxon>Actinomycetota</taxon>
        <taxon>Actinomycetes</taxon>
        <taxon>Glycomycetales</taxon>
        <taxon>Glycomycetaceae</taxon>
        <taxon>Salininema</taxon>
    </lineage>
</organism>
<evidence type="ECO:0000313" key="6">
    <source>
        <dbReference type="EMBL" id="MFC4335355.1"/>
    </source>
</evidence>
<dbReference type="InterPro" id="IPR020845">
    <property type="entry name" value="AMP-binding_CS"/>
</dbReference>
<dbReference type="Pfam" id="PF00501">
    <property type="entry name" value="AMP-binding"/>
    <property type="match status" value="2"/>
</dbReference>
<dbReference type="Pfam" id="PF00550">
    <property type="entry name" value="PP-binding"/>
    <property type="match status" value="1"/>
</dbReference>
<dbReference type="SUPFAM" id="SSF51735">
    <property type="entry name" value="NAD(P)-binding Rossmann-fold domains"/>
    <property type="match status" value="1"/>
</dbReference>
<evidence type="ECO:0000313" key="7">
    <source>
        <dbReference type="Proteomes" id="UP001595823"/>
    </source>
</evidence>
<dbReference type="Gene3D" id="1.10.1200.10">
    <property type="entry name" value="ACP-like"/>
    <property type="match status" value="1"/>
</dbReference>
<dbReference type="Gene3D" id="3.30.300.30">
    <property type="match status" value="1"/>
</dbReference>
<dbReference type="SUPFAM" id="SSF47336">
    <property type="entry name" value="ACP-like"/>
    <property type="match status" value="1"/>
</dbReference>
<dbReference type="PANTHER" id="PTHR45527:SF1">
    <property type="entry name" value="FATTY ACID SYNTHASE"/>
    <property type="match status" value="1"/>
</dbReference>
<dbReference type="InterPro" id="IPR001242">
    <property type="entry name" value="Condensation_dom"/>
</dbReference>
<dbReference type="InterPro" id="IPR013120">
    <property type="entry name" value="FAR_NAD-bd"/>
</dbReference>
<dbReference type="InterPro" id="IPR045851">
    <property type="entry name" value="AMP-bd_C_sf"/>
</dbReference>
<dbReference type="Pfam" id="PF00668">
    <property type="entry name" value="Condensation"/>
    <property type="match status" value="1"/>
</dbReference>
<gene>
    <name evidence="6" type="ORF">ACFPET_09110</name>
</gene>
<dbReference type="Gene3D" id="3.30.559.10">
    <property type="entry name" value="Chloramphenicol acetyltransferase-like domain"/>
    <property type="match status" value="1"/>
</dbReference>
<dbReference type="SMART" id="SM00823">
    <property type="entry name" value="PKS_PP"/>
    <property type="match status" value="1"/>
</dbReference>
<keyword evidence="7" id="KW-1185">Reference proteome</keyword>
<dbReference type="SUPFAM" id="SSF56801">
    <property type="entry name" value="Acetyl-CoA synthetase-like"/>
    <property type="match status" value="1"/>
</dbReference>
<accession>A0ABV8TX53</accession>
<dbReference type="EMBL" id="JBHSDK010000013">
    <property type="protein sequence ID" value="MFC4335355.1"/>
    <property type="molecule type" value="Genomic_DNA"/>
</dbReference>
<proteinExistence type="predicted"/>
<keyword evidence="3" id="KW-0597">Phosphoprotein</keyword>
<dbReference type="SUPFAM" id="SSF52777">
    <property type="entry name" value="CoA-dependent acyltransferases"/>
    <property type="match status" value="2"/>
</dbReference>
<dbReference type="Gene3D" id="3.40.50.12780">
    <property type="entry name" value="N-terminal domain of ligase-like"/>
    <property type="match status" value="1"/>
</dbReference>
<dbReference type="Pfam" id="PF07993">
    <property type="entry name" value="NAD_binding_4"/>
    <property type="match status" value="1"/>
</dbReference>
<dbReference type="Gene3D" id="3.40.50.720">
    <property type="entry name" value="NAD(P)-binding Rossmann-like Domain"/>
    <property type="match status" value="1"/>
</dbReference>